<dbReference type="AlphaFoldDB" id="A0A834GUR0"/>
<feature type="region of interest" description="Disordered" evidence="1">
    <location>
        <begin position="1"/>
        <end position="27"/>
    </location>
</feature>
<feature type="region of interest" description="Disordered" evidence="1">
    <location>
        <begin position="182"/>
        <end position="202"/>
    </location>
</feature>
<accession>A0A834GUR0</accession>
<proteinExistence type="predicted"/>
<comment type="caution">
    <text evidence="2">The sequence shown here is derived from an EMBL/GenBank/DDBJ whole genome shotgun (WGS) entry which is preliminary data.</text>
</comment>
<dbReference type="Proteomes" id="UP000626092">
    <property type="component" value="Unassembled WGS sequence"/>
</dbReference>
<feature type="compositionally biased region" description="Polar residues" evidence="1">
    <location>
        <begin position="1"/>
        <end position="19"/>
    </location>
</feature>
<keyword evidence="3" id="KW-1185">Reference proteome</keyword>
<dbReference type="OrthoDB" id="2015618at2759"/>
<evidence type="ECO:0000256" key="1">
    <source>
        <dbReference type="SAM" id="MobiDB-lite"/>
    </source>
</evidence>
<reference evidence="2" key="1">
    <citation type="submission" date="2019-11" db="EMBL/GenBank/DDBJ databases">
        <authorList>
            <person name="Liu Y."/>
            <person name="Hou J."/>
            <person name="Li T.-Q."/>
            <person name="Guan C.-H."/>
            <person name="Wu X."/>
            <person name="Wu H.-Z."/>
            <person name="Ling F."/>
            <person name="Zhang R."/>
            <person name="Shi X.-G."/>
            <person name="Ren J.-P."/>
            <person name="Chen E.-F."/>
            <person name="Sun J.-M."/>
        </authorList>
    </citation>
    <scope>NUCLEOTIDE SEQUENCE</scope>
    <source>
        <strain evidence="2">Adult_tree_wgs_1</strain>
        <tissue evidence="2">Leaves</tissue>
    </source>
</reference>
<evidence type="ECO:0000313" key="3">
    <source>
        <dbReference type="Proteomes" id="UP000626092"/>
    </source>
</evidence>
<protein>
    <submittedName>
        <fullName evidence="2">Uncharacterized protein</fullName>
    </submittedName>
</protein>
<dbReference type="PANTHER" id="PTHR45693:SF1">
    <property type="entry name" value="TRANSCRIPTION FACTOR PERIANTHIA"/>
    <property type="match status" value="1"/>
</dbReference>
<name>A0A834GUR0_RHOSS</name>
<evidence type="ECO:0000313" key="2">
    <source>
        <dbReference type="EMBL" id="KAF7139395.1"/>
    </source>
</evidence>
<gene>
    <name evidence="2" type="ORF">RHSIM_Rhsim07G0116000</name>
</gene>
<sequence length="296" mass="32367">MSLLTIPNPSTATKTSTTGHPPAAAATVTSTPPVLSTGLTIQKLRKLEDNLDILLELFWNFVLLGALAFDIDYACWLDEHQRLINDLRSVVNSHIGDNDLCVLVDGVMFSYDEIFSLKGVGAKSNVFYVENSGIEREKDKQMGESKVLMKAILIEMTKRKHNHLAVLLLVLRTLILLTTPKPSTGATKTSTTGQPPAAVTSTPPALSTGFDYTAVAAHADKSGRRKLAAMFISLNMNHILPSREVSYSLGFDPCLQVPLLLSIGEEDNALTRQLKVVTLTLFILFCFINGRRLEAV</sequence>
<organism evidence="2 3">
    <name type="scientific">Rhododendron simsii</name>
    <name type="common">Sims's rhododendron</name>
    <dbReference type="NCBI Taxonomy" id="118357"/>
    <lineage>
        <taxon>Eukaryota</taxon>
        <taxon>Viridiplantae</taxon>
        <taxon>Streptophyta</taxon>
        <taxon>Embryophyta</taxon>
        <taxon>Tracheophyta</taxon>
        <taxon>Spermatophyta</taxon>
        <taxon>Magnoliopsida</taxon>
        <taxon>eudicotyledons</taxon>
        <taxon>Gunneridae</taxon>
        <taxon>Pentapetalae</taxon>
        <taxon>asterids</taxon>
        <taxon>Ericales</taxon>
        <taxon>Ericaceae</taxon>
        <taxon>Ericoideae</taxon>
        <taxon>Rhodoreae</taxon>
        <taxon>Rhododendron</taxon>
    </lineage>
</organism>
<dbReference type="EMBL" id="WJXA01000007">
    <property type="protein sequence ID" value="KAF7139395.1"/>
    <property type="molecule type" value="Genomic_DNA"/>
</dbReference>
<dbReference type="PANTHER" id="PTHR45693">
    <property type="entry name" value="TRANSCRIPTION FACTOR TGA9"/>
    <property type="match status" value="1"/>
</dbReference>